<gene>
    <name evidence="1" type="ORF">N479_17505</name>
</gene>
<dbReference type="AlphaFoldDB" id="A0A0F6A8R3"/>
<dbReference type="SUPFAM" id="SSF110849">
    <property type="entry name" value="ParB/Sulfiredoxin"/>
    <property type="match status" value="1"/>
</dbReference>
<dbReference type="EMBL" id="AUXW01000160">
    <property type="protein sequence ID" value="KKE82607.1"/>
    <property type="molecule type" value="Genomic_DNA"/>
</dbReference>
<dbReference type="PATRIC" id="fig|1129367.4.peg.3483"/>
<reference evidence="1 2" key="1">
    <citation type="journal article" date="2015" name="BMC Genomics">
        <title>Genome mining reveals unlocked bioactive potential of marine Gram-negative bacteria.</title>
        <authorList>
            <person name="Machado H."/>
            <person name="Sonnenschein E.C."/>
            <person name="Melchiorsen J."/>
            <person name="Gram L."/>
        </authorList>
    </citation>
    <scope>NUCLEOTIDE SEQUENCE [LARGE SCALE GENOMIC DNA]</scope>
    <source>
        <strain evidence="1 2">S4054</strain>
    </source>
</reference>
<dbReference type="Proteomes" id="UP000033434">
    <property type="component" value="Unassembled WGS sequence"/>
</dbReference>
<organism evidence="1 2">
    <name type="scientific">Pseudoalteromonas luteoviolacea S4054</name>
    <dbReference type="NCBI Taxonomy" id="1129367"/>
    <lineage>
        <taxon>Bacteria</taxon>
        <taxon>Pseudomonadati</taxon>
        <taxon>Pseudomonadota</taxon>
        <taxon>Gammaproteobacteria</taxon>
        <taxon>Alteromonadales</taxon>
        <taxon>Pseudoalteromonadaceae</taxon>
        <taxon>Pseudoalteromonas</taxon>
    </lineage>
</organism>
<proteinExistence type="predicted"/>
<name>A0A0F6A8R3_9GAMM</name>
<comment type="caution">
    <text evidence="1">The sequence shown here is derived from an EMBL/GenBank/DDBJ whole genome shotgun (WGS) entry which is preliminary data.</text>
</comment>
<evidence type="ECO:0000313" key="2">
    <source>
        <dbReference type="Proteomes" id="UP000033434"/>
    </source>
</evidence>
<sequence>MMFNKRDDLILATLSNSQKLHSESFDYKSLFLNLITPDDTNARFLPSVFIENEHARQFTSRKLTKKQLVDLYDADGKVIIGKDCIINCLKYGTSDWKKANQTIESIVELGENISVSEIIQVPTVYPVENNKYQILTGHRRFFALIFTFGIDHAAQFKVYDSKPLLYKVKQFQENASREDLPQYGKLQAFLSAMLEMEGVDQARLKIGEKKLTVRDKAKNLGISMGAYDNYNVLTRYSEVIKAYEGGLSASFVKVKKVILECEQNYKIKHDKKLLSIGDKKQIGEQIATRLSGKKPPSEKVPTYQLKKINQVDVLRKLLFTDVSQLDTDIDWTTLDWDDHEQVNKVLEGLLEQLV</sequence>
<accession>A0A0F6A8R3</accession>
<protein>
    <recommendedName>
        <fullName evidence="3">ParB/Sulfiredoxin domain-containing protein</fullName>
    </recommendedName>
</protein>
<evidence type="ECO:0000313" key="1">
    <source>
        <dbReference type="EMBL" id="KKE82607.1"/>
    </source>
</evidence>
<dbReference type="InterPro" id="IPR036086">
    <property type="entry name" value="ParB/Sulfiredoxin_sf"/>
</dbReference>
<evidence type="ECO:0008006" key="3">
    <source>
        <dbReference type="Google" id="ProtNLM"/>
    </source>
</evidence>
<dbReference type="RefSeq" id="WP_331245632.1">
    <property type="nucleotide sequence ID" value="NZ_AUXW01000160.1"/>
</dbReference>